<organism evidence="10 11">
    <name type="scientific">Halomonas koreensis</name>
    <dbReference type="NCBI Taxonomy" id="245385"/>
    <lineage>
        <taxon>Bacteria</taxon>
        <taxon>Pseudomonadati</taxon>
        <taxon>Pseudomonadota</taxon>
        <taxon>Gammaproteobacteria</taxon>
        <taxon>Oceanospirillales</taxon>
        <taxon>Halomonadaceae</taxon>
        <taxon>Halomonas</taxon>
    </lineage>
</organism>
<evidence type="ECO:0000256" key="7">
    <source>
        <dbReference type="ARBA" id="ARBA00022967"/>
    </source>
</evidence>
<keyword evidence="1" id="KW-0813">Transport</keyword>
<keyword evidence="3" id="KW-0762">Sugar transport</keyword>
<sequence>MTLRGIEKGFSGVKVLEGVDLTLQAGRVLALAGENGAGKSTLMKVLSGVHQADAGELRLRGRPVRFATPRQAMDAGIAIIHQELNLVPGLSAGENVFLGREPRTRLGTVDWSRLYRRAGELLARLDQPLDPRTPVGELSIGQQQMVEIARALSLDAEIIVMDEPTDALTDIETEVLERVVAGLRDAGKSLVMITHRLPEIFRICDDVAVLRDGRLVHDGPTEALDEDRLIRHMVGRELAERYPYEPPLPGEVCLEVENLHAPGVHGLGFAARAGEVLGFGGLMGAGRTEMARALCGDVPARAGEVRLRGRAVRFASPGEALAAGLVYVPEDRKQAGLLLAHSVAENMSLAALTAFCGPLGVIRRGRERTAIDHYVDALQIKLNDVDQRIDTLSGGNQQKVSLAKALMTEPEIVILDEPTRGVDVGAKREIYLLINRLKRQGKCVLLISSEMPELLGLSDRIMVLAGGRITGEFSRADATQETIMTAAAHVEAATETATQ</sequence>
<evidence type="ECO:0000313" key="10">
    <source>
        <dbReference type="EMBL" id="MDR5866986.1"/>
    </source>
</evidence>
<feature type="domain" description="ABC transporter" evidence="9">
    <location>
        <begin position="1"/>
        <end position="237"/>
    </location>
</feature>
<keyword evidence="7" id="KW-1278">Translocase</keyword>
<keyword evidence="6 10" id="KW-0067">ATP-binding</keyword>
<evidence type="ECO:0000256" key="5">
    <source>
        <dbReference type="ARBA" id="ARBA00022741"/>
    </source>
</evidence>
<dbReference type="PANTHER" id="PTHR43790">
    <property type="entry name" value="CARBOHYDRATE TRANSPORT ATP-BINDING PROTEIN MG119-RELATED"/>
    <property type="match status" value="1"/>
</dbReference>
<dbReference type="InterPro" id="IPR017871">
    <property type="entry name" value="ABC_transporter-like_CS"/>
</dbReference>
<name>A0ABU1G2R8_9GAMM</name>
<proteinExistence type="predicted"/>
<dbReference type="CDD" id="cd03215">
    <property type="entry name" value="ABC_Carb_Monos_II"/>
    <property type="match status" value="1"/>
</dbReference>
<evidence type="ECO:0000256" key="1">
    <source>
        <dbReference type="ARBA" id="ARBA00022448"/>
    </source>
</evidence>
<keyword evidence="2" id="KW-1003">Cell membrane</keyword>
<dbReference type="PROSITE" id="PS00211">
    <property type="entry name" value="ABC_TRANSPORTER_1"/>
    <property type="match status" value="1"/>
</dbReference>
<evidence type="ECO:0000256" key="6">
    <source>
        <dbReference type="ARBA" id="ARBA00022840"/>
    </source>
</evidence>
<keyword evidence="8" id="KW-0472">Membrane</keyword>
<dbReference type="SUPFAM" id="SSF52540">
    <property type="entry name" value="P-loop containing nucleoside triphosphate hydrolases"/>
    <property type="match status" value="2"/>
</dbReference>
<dbReference type="GO" id="GO:0005524">
    <property type="term" value="F:ATP binding"/>
    <property type="evidence" value="ECO:0007669"/>
    <property type="project" value="UniProtKB-KW"/>
</dbReference>
<dbReference type="PROSITE" id="PS50893">
    <property type="entry name" value="ABC_TRANSPORTER_2"/>
    <property type="match status" value="2"/>
</dbReference>
<dbReference type="Proteomes" id="UP001264519">
    <property type="component" value="Unassembled WGS sequence"/>
</dbReference>
<keyword evidence="5" id="KW-0547">Nucleotide-binding</keyword>
<dbReference type="InterPro" id="IPR003439">
    <property type="entry name" value="ABC_transporter-like_ATP-bd"/>
</dbReference>
<evidence type="ECO:0000256" key="8">
    <source>
        <dbReference type="ARBA" id="ARBA00023136"/>
    </source>
</evidence>
<dbReference type="SMART" id="SM00382">
    <property type="entry name" value="AAA"/>
    <property type="match status" value="2"/>
</dbReference>
<feature type="domain" description="ABC transporter" evidence="9">
    <location>
        <begin position="248"/>
        <end position="491"/>
    </location>
</feature>
<dbReference type="InterPro" id="IPR050107">
    <property type="entry name" value="ABC_carbohydrate_import_ATPase"/>
</dbReference>
<evidence type="ECO:0000256" key="2">
    <source>
        <dbReference type="ARBA" id="ARBA00022475"/>
    </source>
</evidence>
<protein>
    <submittedName>
        <fullName evidence="10">Sugar ABC transporter ATP-binding protein</fullName>
    </submittedName>
</protein>
<keyword evidence="11" id="KW-1185">Reference proteome</keyword>
<evidence type="ECO:0000313" key="11">
    <source>
        <dbReference type="Proteomes" id="UP001264519"/>
    </source>
</evidence>
<dbReference type="Pfam" id="PF00005">
    <property type="entry name" value="ABC_tran"/>
    <property type="match status" value="2"/>
</dbReference>
<dbReference type="RefSeq" id="WP_309652585.1">
    <property type="nucleotide sequence ID" value="NZ_JARWAK010000007.1"/>
</dbReference>
<evidence type="ECO:0000256" key="4">
    <source>
        <dbReference type="ARBA" id="ARBA00022737"/>
    </source>
</evidence>
<dbReference type="EMBL" id="JARWAK010000007">
    <property type="protein sequence ID" value="MDR5866986.1"/>
    <property type="molecule type" value="Genomic_DNA"/>
</dbReference>
<comment type="caution">
    <text evidence="10">The sequence shown here is derived from an EMBL/GenBank/DDBJ whole genome shotgun (WGS) entry which is preliminary data.</text>
</comment>
<keyword evidence="4" id="KW-0677">Repeat</keyword>
<evidence type="ECO:0000259" key="9">
    <source>
        <dbReference type="PROSITE" id="PS50893"/>
    </source>
</evidence>
<dbReference type="InterPro" id="IPR003593">
    <property type="entry name" value="AAA+_ATPase"/>
</dbReference>
<dbReference type="Gene3D" id="3.40.50.300">
    <property type="entry name" value="P-loop containing nucleotide triphosphate hydrolases"/>
    <property type="match status" value="2"/>
</dbReference>
<reference evidence="10 11" key="1">
    <citation type="submission" date="2023-04" db="EMBL/GenBank/DDBJ databases">
        <title>A long-awaited taxogenomic arrangement of the family Halomonadaceae.</title>
        <authorList>
            <person name="De La Haba R."/>
            <person name="Chuvochina M."/>
            <person name="Wittouck S."/>
            <person name="Arahal D.R."/>
            <person name="Sanchez-Porro C."/>
            <person name="Hugenholtz P."/>
            <person name="Ventosa A."/>
        </authorList>
    </citation>
    <scope>NUCLEOTIDE SEQUENCE [LARGE SCALE GENOMIC DNA]</scope>
    <source>
        <strain evidence="10 11">DSM 23530</strain>
    </source>
</reference>
<dbReference type="InterPro" id="IPR027417">
    <property type="entry name" value="P-loop_NTPase"/>
</dbReference>
<evidence type="ECO:0000256" key="3">
    <source>
        <dbReference type="ARBA" id="ARBA00022597"/>
    </source>
</evidence>
<dbReference type="CDD" id="cd03216">
    <property type="entry name" value="ABC_Carb_Monos_I"/>
    <property type="match status" value="1"/>
</dbReference>
<accession>A0ABU1G2R8</accession>
<gene>
    <name evidence="10" type="ORF">QC818_09330</name>
</gene>
<dbReference type="PANTHER" id="PTHR43790:SF3">
    <property type="entry name" value="D-ALLOSE IMPORT ATP-BINDING PROTEIN ALSA-RELATED"/>
    <property type="match status" value="1"/>
</dbReference>